<evidence type="ECO:0000256" key="5">
    <source>
        <dbReference type="ARBA" id="ARBA00022927"/>
    </source>
</evidence>
<protein>
    <recommendedName>
        <fullName evidence="9">Mitochondrial import inner membrane translocase subunit</fullName>
    </recommendedName>
</protein>
<keyword evidence="6 9" id="KW-0811">Translocation</keyword>
<comment type="subunit">
    <text evidence="9">Heterohexamer.</text>
</comment>
<dbReference type="PANTHER" id="PTHR11038">
    <property type="entry name" value="MITOCHONDRIAL IMPORT INNER MEMBRANE TRANSLOCASE SUBUNIT TIM10"/>
    <property type="match status" value="1"/>
</dbReference>
<evidence type="ECO:0000256" key="9">
    <source>
        <dbReference type="RuleBase" id="RU367043"/>
    </source>
</evidence>
<keyword evidence="12" id="KW-1185">Reference proteome</keyword>
<dbReference type="GO" id="GO:0005743">
    <property type="term" value="C:mitochondrial inner membrane"/>
    <property type="evidence" value="ECO:0007669"/>
    <property type="project" value="UniProtKB-SubCell"/>
</dbReference>
<keyword evidence="7 9" id="KW-0496">Mitochondrion</keyword>
<keyword evidence="9" id="KW-0143">Chaperone</keyword>
<evidence type="ECO:0000256" key="2">
    <source>
        <dbReference type="ARBA" id="ARBA00022448"/>
    </source>
</evidence>
<comment type="domain">
    <text evidence="9">The twin CX3C motif contains 4 conserved Cys residues that form 2 disulfide bonds in the mitochondrial intermembrane space.</text>
</comment>
<dbReference type="SUPFAM" id="SSF144122">
    <property type="entry name" value="Tim10-like"/>
    <property type="match status" value="1"/>
</dbReference>
<keyword evidence="2 9" id="KW-0813">Transport</keyword>
<dbReference type="eggNOG" id="KOG3480">
    <property type="taxonomic scope" value="Eukaryota"/>
</dbReference>
<evidence type="ECO:0000259" key="10">
    <source>
        <dbReference type="Pfam" id="PF02953"/>
    </source>
</evidence>
<evidence type="ECO:0000256" key="6">
    <source>
        <dbReference type="ARBA" id="ARBA00023010"/>
    </source>
</evidence>
<dbReference type="GeneID" id="25903503"/>
<keyword evidence="9" id="KW-0472">Membrane</keyword>
<dbReference type="GO" id="GO:0045039">
    <property type="term" value="P:protein insertion into mitochondrial inner membrane"/>
    <property type="evidence" value="ECO:0007669"/>
    <property type="project" value="TreeGrafter"/>
</dbReference>
<keyword evidence="8 9" id="KW-1015">Disulfide bond</keyword>
<dbReference type="STRING" id="667725.A0A0L0G7C8"/>
<keyword evidence="9" id="KW-0999">Mitochondrion inner membrane</keyword>
<evidence type="ECO:0000256" key="3">
    <source>
        <dbReference type="ARBA" id="ARBA00022723"/>
    </source>
</evidence>
<keyword evidence="5 9" id="KW-0653">Protein transport</keyword>
<dbReference type="Proteomes" id="UP000054560">
    <property type="component" value="Unassembled WGS sequence"/>
</dbReference>
<evidence type="ECO:0000313" key="12">
    <source>
        <dbReference type="Proteomes" id="UP000054560"/>
    </source>
</evidence>
<dbReference type="GO" id="GO:0015031">
    <property type="term" value="P:protein transport"/>
    <property type="evidence" value="ECO:0007669"/>
    <property type="project" value="UniProtKB-KW"/>
</dbReference>
<sequence length="81" mass="9052">MSQNALMAEQEMEAMTLLFNGMVDTCYKKCIPGHYREGDLTKGEAVCLDRCAAKYIDLSEKIGRQMTEIQNTLAASQMPSQ</sequence>
<dbReference type="OrthoDB" id="274922at2759"/>
<dbReference type="InterPro" id="IPR004217">
    <property type="entry name" value="Tim10-like"/>
</dbReference>
<comment type="subcellular location">
    <subcellularLocation>
        <location evidence="9">Mitochondrion inner membrane</location>
        <topology evidence="9">Peripheral membrane protein</topology>
        <orientation evidence="9">Intermembrane side</orientation>
    </subcellularLocation>
</comment>
<proteinExistence type="inferred from homology"/>
<keyword evidence="4" id="KW-0862">Zinc</keyword>
<accession>A0A0L0G7C8</accession>
<dbReference type="RefSeq" id="XP_014158693.1">
    <property type="nucleotide sequence ID" value="XM_014303218.1"/>
</dbReference>
<comment type="similarity">
    <text evidence="1 9">Belongs to the small Tim family.</text>
</comment>
<gene>
    <name evidence="11" type="ORF">SARC_02999</name>
</gene>
<dbReference type="Pfam" id="PF02953">
    <property type="entry name" value="zf-Tim10_DDP"/>
    <property type="match status" value="1"/>
</dbReference>
<evidence type="ECO:0000256" key="7">
    <source>
        <dbReference type="ARBA" id="ARBA00023128"/>
    </source>
</evidence>
<dbReference type="InterPro" id="IPR035427">
    <property type="entry name" value="Tim10-like_dom_sf"/>
</dbReference>
<dbReference type="Gene3D" id="1.10.287.810">
    <property type="entry name" value="Mitochondrial import inner membrane translocase subunit tim13 like domains"/>
    <property type="match status" value="1"/>
</dbReference>
<evidence type="ECO:0000256" key="8">
    <source>
        <dbReference type="ARBA" id="ARBA00023157"/>
    </source>
</evidence>
<evidence type="ECO:0000313" key="11">
    <source>
        <dbReference type="EMBL" id="KNC84791.1"/>
    </source>
</evidence>
<evidence type="ECO:0000256" key="4">
    <source>
        <dbReference type="ARBA" id="ARBA00022833"/>
    </source>
</evidence>
<name>A0A0L0G7C8_9EUKA</name>
<organism evidence="11 12">
    <name type="scientific">Sphaeroforma arctica JP610</name>
    <dbReference type="NCBI Taxonomy" id="667725"/>
    <lineage>
        <taxon>Eukaryota</taxon>
        <taxon>Ichthyosporea</taxon>
        <taxon>Ichthyophonida</taxon>
        <taxon>Sphaeroforma</taxon>
    </lineage>
</organism>
<keyword evidence="3" id="KW-0479">Metal-binding</keyword>
<evidence type="ECO:0000256" key="1">
    <source>
        <dbReference type="ARBA" id="ARBA00006720"/>
    </source>
</evidence>
<feature type="domain" description="Tim10-like" evidence="10">
    <location>
        <begin position="5"/>
        <end position="68"/>
    </location>
</feature>
<dbReference type="AlphaFoldDB" id="A0A0L0G7C8"/>
<comment type="function">
    <text evidence="9">Mitochondrial intermembrane chaperone that participates in the import and insertion of some multi-pass transmembrane proteins into the mitochondrial inner membrane. Also required for the transfer of beta-barrel precursors from the TOM complex to the sorting and assembly machinery (SAM complex) of the outer membrane. Acts as a chaperone-like protein that protects the hydrophobic precursors from aggregation and guide them through the mitochondrial intermembrane space.</text>
</comment>
<dbReference type="EMBL" id="KQ241740">
    <property type="protein sequence ID" value="KNC84791.1"/>
    <property type="molecule type" value="Genomic_DNA"/>
</dbReference>
<reference evidence="11 12" key="1">
    <citation type="submission" date="2011-02" db="EMBL/GenBank/DDBJ databases">
        <title>The Genome Sequence of Sphaeroforma arctica JP610.</title>
        <authorList>
            <consortium name="The Broad Institute Genome Sequencing Platform"/>
            <person name="Russ C."/>
            <person name="Cuomo C."/>
            <person name="Young S.K."/>
            <person name="Zeng Q."/>
            <person name="Gargeya S."/>
            <person name="Alvarado L."/>
            <person name="Berlin A."/>
            <person name="Chapman S.B."/>
            <person name="Chen Z."/>
            <person name="Freedman E."/>
            <person name="Gellesch M."/>
            <person name="Goldberg J."/>
            <person name="Griggs A."/>
            <person name="Gujja S."/>
            <person name="Heilman E."/>
            <person name="Heiman D."/>
            <person name="Howarth C."/>
            <person name="Mehta T."/>
            <person name="Neiman D."/>
            <person name="Pearson M."/>
            <person name="Roberts A."/>
            <person name="Saif S."/>
            <person name="Shea T."/>
            <person name="Shenoy N."/>
            <person name="Sisk P."/>
            <person name="Stolte C."/>
            <person name="Sykes S."/>
            <person name="White J."/>
            <person name="Yandava C."/>
            <person name="Burger G."/>
            <person name="Gray M.W."/>
            <person name="Holland P.W.H."/>
            <person name="King N."/>
            <person name="Lang F.B.F."/>
            <person name="Roger A.J."/>
            <person name="Ruiz-Trillo I."/>
            <person name="Haas B."/>
            <person name="Nusbaum C."/>
            <person name="Birren B."/>
        </authorList>
    </citation>
    <scope>NUCLEOTIDE SEQUENCE [LARGE SCALE GENOMIC DNA]</scope>
    <source>
        <strain evidence="11 12">JP610</strain>
    </source>
</reference>
<dbReference type="GO" id="GO:0046872">
    <property type="term" value="F:metal ion binding"/>
    <property type="evidence" value="ECO:0007669"/>
    <property type="project" value="UniProtKB-KW"/>
</dbReference>
<dbReference type="PANTHER" id="PTHR11038:SF16">
    <property type="entry name" value="MITOCHONDRIAL IMPORT INNER MEMBRANE TRANSLOCASE SUBUNIT TIM10"/>
    <property type="match status" value="1"/>
</dbReference>